<evidence type="ECO:0000256" key="2">
    <source>
        <dbReference type="ARBA" id="ARBA00022723"/>
    </source>
</evidence>
<dbReference type="GO" id="GO:0006508">
    <property type="term" value="P:proteolysis"/>
    <property type="evidence" value="ECO:0007669"/>
    <property type="project" value="UniProtKB-KW"/>
</dbReference>
<dbReference type="Gene3D" id="3.40.630.10">
    <property type="entry name" value="Zn peptidases"/>
    <property type="match status" value="1"/>
</dbReference>
<accession>A0A9W8TAZ5</accession>
<keyword evidence="1" id="KW-0645">Protease</keyword>
<dbReference type="PANTHER" id="PTHR43270:SF4">
    <property type="entry name" value="CARNOSINE DIPEPTIDASE 2, ISOFORM A"/>
    <property type="match status" value="1"/>
</dbReference>
<evidence type="ECO:0000313" key="5">
    <source>
        <dbReference type="Proteomes" id="UP001140502"/>
    </source>
</evidence>
<dbReference type="GO" id="GO:0008233">
    <property type="term" value="F:peptidase activity"/>
    <property type="evidence" value="ECO:0007669"/>
    <property type="project" value="UniProtKB-KW"/>
</dbReference>
<protein>
    <submittedName>
        <fullName evidence="4">Uncharacterized protein</fullName>
    </submittedName>
</protein>
<feature type="non-terminal residue" evidence="4">
    <location>
        <position position="1"/>
    </location>
</feature>
<keyword evidence="2" id="KW-0479">Metal-binding</keyword>
<dbReference type="OrthoDB" id="7832001at2759"/>
<proteinExistence type="predicted"/>
<comment type="caution">
    <text evidence="4">The sequence shown here is derived from an EMBL/GenBank/DDBJ whole genome shotgun (WGS) entry which is preliminary data.</text>
</comment>
<gene>
    <name evidence="4" type="ORF">N0V84_012784</name>
</gene>
<evidence type="ECO:0000313" key="4">
    <source>
        <dbReference type="EMBL" id="KAJ4307369.1"/>
    </source>
</evidence>
<name>A0A9W8TAZ5_9HYPO</name>
<sequence>LHRIENLKPGPGATTSIPAALVGKFSIRTVPHMEASKVDALVRQHIESTFNQLQSKNELDVNCVHQSDWFYEDVEHWNYQAAIKAIERTWDVTPPITCEGGRFVFPDC</sequence>
<dbReference type="EMBL" id="JAPEUR010000913">
    <property type="protein sequence ID" value="KAJ4307369.1"/>
    <property type="molecule type" value="Genomic_DNA"/>
</dbReference>
<dbReference type="Proteomes" id="UP001140502">
    <property type="component" value="Unassembled WGS sequence"/>
</dbReference>
<evidence type="ECO:0000256" key="3">
    <source>
        <dbReference type="ARBA" id="ARBA00022801"/>
    </source>
</evidence>
<evidence type="ECO:0000256" key="1">
    <source>
        <dbReference type="ARBA" id="ARBA00022670"/>
    </source>
</evidence>
<dbReference type="AlphaFoldDB" id="A0A9W8TAZ5"/>
<keyword evidence="3" id="KW-0378">Hydrolase</keyword>
<keyword evidence="5" id="KW-1185">Reference proteome</keyword>
<dbReference type="PANTHER" id="PTHR43270">
    <property type="entry name" value="BETA-ALA-HIS DIPEPTIDASE"/>
    <property type="match status" value="1"/>
</dbReference>
<dbReference type="GO" id="GO:0046872">
    <property type="term" value="F:metal ion binding"/>
    <property type="evidence" value="ECO:0007669"/>
    <property type="project" value="UniProtKB-KW"/>
</dbReference>
<dbReference type="Gene3D" id="3.30.70.360">
    <property type="match status" value="1"/>
</dbReference>
<reference evidence="4" key="1">
    <citation type="submission" date="2022-10" db="EMBL/GenBank/DDBJ databases">
        <title>Tapping the CABI collections for fungal endophytes: first genome assemblies for Collariella, Neodidymelliopsis, Ascochyta clinopodiicola, Didymella pomorum, Didymosphaeria variabile, Neocosmospora piperis and Neocucurbitaria cava.</title>
        <authorList>
            <person name="Hill R."/>
        </authorList>
    </citation>
    <scope>NUCLEOTIDE SEQUENCE</scope>
    <source>
        <strain evidence="4">IMI 366586</strain>
    </source>
</reference>
<organism evidence="4 5">
    <name type="scientific">Fusarium piperis</name>
    <dbReference type="NCBI Taxonomy" id="1435070"/>
    <lineage>
        <taxon>Eukaryota</taxon>
        <taxon>Fungi</taxon>
        <taxon>Dikarya</taxon>
        <taxon>Ascomycota</taxon>
        <taxon>Pezizomycotina</taxon>
        <taxon>Sordariomycetes</taxon>
        <taxon>Hypocreomycetidae</taxon>
        <taxon>Hypocreales</taxon>
        <taxon>Nectriaceae</taxon>
        <taxon>Fusarium</taxon>
        <taxon>Fusarium solani species complex</taxon>
    </lineage>
</organism>
<dbReference type="InterPro" id="IPR051458">
    <property type="entry name" value="Cyt/Met_Dipeptidase"/>
</dbReference>